<organism evidence="3 4">
    <name type="scientific">Plenodomus tracheiphilus IPT5</name>
    <dbReference type="NCBI Taxonomy" id="1408161"/>
    <lineage>
        <taxon>Eukaryota</taxon>
        <taxon>Fungi</taxon>
        <taxon>Dikarya</taxon>
        <taxon>Ascomycota</taxon>
        <taxon>Pezizomycotina</taxon>
        <taxon>Dothideomycetes</taxon>
        <taxon>Pleosporomycetidae</taxon>
        <taxon>Pleosporales</taxon>
        <taxon>Pleosporineae</taxon>
        <taxon>Leptosphaeriaceae</taxon>
        <taxon>Plenodomus</taxon>
    </lineage>
</organism>
<feature type="region of interest" description="Disordered" evidence="1">
    <location>
        <begin position="113"/>
        <end position="133"/>
    </location>
</feature>
<evidence type="ECO:0000313" key="4">
    <source>
        <dbReference type="Proteomes" id="UP000799423"/>
    </source>
</evidence>
<evidence type="ECO:0000256" key="2">
    <source>
        <dbReference type="SAM" id="Phobius"/>
    </source>
</evidence>
<dbReference type="Proteomes" id="UP000799423">
    <property type="component" value="Unassembled WGS sequence"/>
</dbReference>
<keyword evidence="2" id="KW-0472">Membrane</keyword>
<proteinExistence type="predicted"/>
<keyword evidence="2" id="KW-1133">Transmembrane helix</keyword>
<dbReference type="AlphaFoldDB" id="A0A6A7AUD4"/>
<gene>
    <name evidence="3" type="ORF">T440DRAFT_472383</name>
</gene>
<name>A0A6A7AUD4_9PLEO</name>
<reference evidence="3" key="1">
    <citation type="submission" date="2020-01" db="EMBL/GenBank/DDBJ databases">
        <authorList>
            <consortium name="DOE Joint Genome Institute"/>
            <person name="Haridas S."/>
            <person name="Albert R."/>
            <person name="Binder M."/>
            <person name="Bloem J."/>
            <person name="Labutti K."/>
            <person name="Salamov A."/>
            <person name="Andreopoulos B."/>
            <person name="Baker S.E."/>
            <person name="Barry K."/>
            <person name="Bills G."/>
            <person name="Bluhm B.H."/>
            <person name="Cannon C."/>
            <person name="Castanera R."/>
            <person name="Culley D.E."/>
            <person name="Daum C."/>
            <person name="Ezra D."/>
            <person name="Gonzalez J.B."/>
            <person name="Henrissat B."/>
            <person name="Kuo A."/>
            <person name="Liang C."/>
            <person name="Lipzen A."/>
            <person name="Lutzoni F."/>
            <person name="Magnuson J."/>
            <person name="Mondo S."/>
            <person name="Nolan M."/>
            <person name="Ohm R."/>
            <person name="Pangilinan J."/>
            <person name="Park H.-J."/>
            <person name="Ramirez L."/>
            <person name="Alfaro M."/>
            <person name="Sun H."/>
            <person name="Tritt A."/>
            <person name="Yoshinaga Y."/>
            <person name="Zwiers L.-H."/>
            <person name="Turgeon B.G."/>
            <person name="Goodwin S.B."/>
            <person name="Spatafora J.W."/>
            <person name="Crous P.W."/>
            <person name="Grigoriev I.V."/>
        </authorList>
    </citation>
    <scope>NUCLEOTIDE SEQUENCE</scope>
    <source>
        <strain evidence="3">IPT5</strain>
    </source>
</reference>
<keyword evidence="2" id="KW-0812">Transmembrane</keyword>
<dbReference type="EMBL" id="MU006342">
    <property type="protein sequence ID" value="KAF2845735.1"/>
    <property type="molecule type" value="Genomic_DNA"/>
</dbReference>
<sequence>MCCVKSNVAVTVLRRASTYSTRFALAASSASIEAVCALFPLIFSTQRSTMGSNVSSIVGEGTGKCKQVIERLVPPLAAEDPDCSDTSIIEPKEDEVSDSEWVEVDEAGCLDESLADDGRTGRRKMANGNWVRP</sequence>
<evidence type="ECO:0000313" key="3">
    <source>
        <dbReference type="EMBL" id="KAF2845735.1"/>
    </source>
</evidence>
<feature type="transmembrane region" description="Helical" evidence="2">
    <location>
        <begin position="23"/>
        <end position="43"/>
    </location>
</feature>
<protein>
    <submittedName>
        <fullName evidence="3">Uncharacterized protein</fullName>
    </submittedName>
</protein>
<evidence type="ECO:0000256" key="1">
    <source>
        <dbReference type="SAM" id="MobiDB-lite"/>
    </source>
</evidence>
<accession>A0A6A7AUD4</accession>
<keyword evidence="4" id="KW-1185">Reference proteome</keyword>